<dbReference type="Pfam" id="PF16326">
    <property type="entry name" value="ABC_tran_CTD"/>
    <property type="match status" value="1"/>
</dbReference>
<dbReference type="FunFam" id="3.40.50.300:FF:000011">
    <property type="entry name" value="Putative ABC transporter ATP-binding component"/>
    <property type="match status" value="1"/>
</dbReference>
<feature type="coiled-coil region" evidence="4">
    <location>
        <begin position="630"/>
        <end position="689"/>
    </location>
</feature>
<feature type="domain" description="ABC transporter" evidence="6">
    <location>
        <begin position="52"/>
        <end position="303"/>
    </location>
</feature>
<accession>A0A1D9G761</accession>
<dbReference type="FunFam" id="3.40.50.300:FF:000309">
    <property type="entry name" value="ABC transporter ATP-binding protein"/>
    <property type="match status" value="1"/>
</dbReference>
<evidence type="ECO:0000256" key="4">
    <source>
        <dbReference type="SAM" id="Coils"/>
    </source>
</evidence>
<dbReference type="SMART" id="SM00382">
    <property type="entry name" value="AAA"/>
    <property type="match status" value="2"/>
</dbReference>
<evidence type="ECO:0000256" key="2">
    <source>
        <dbReference type="ARBA" id="ARBA00022741"/>
    </source>
</evidence>
<dbReference type="PANTHER" id="PTHR42855">
    <property type="entry name" value="ABC TRANSPORTER ATP-BINDING SUBUNIT"/>
    <property type="match status" value="1"/>
</dbReference>
<evidence type="ECO:0000313" key="7">
    <source>
        <dbReference type="EMBL" id="AOY83482.2"/>
    </source>
</evidence>
<dbReference type="SUPFAM" id="SSF52540">
    <property type="entry name" value="P-loop containing nucleoside triphosphate hydrolases"/>
    <property type="match status" value="2"/>
</dbReference>
<evidence type="ECO:0000256" key="5">
    <source>
        <dbReference type="SAM" id="MobiDB-lite"/>
    </source>
</evidence>
<dbReference type="InterPro" id="IPR003593">
    <property type="entry name" value="AAA+_ATPase"/>
</dbReference>
<organism evidence="7">
    <name type="scientific">Moorena producens (strain JHB)</name>
    <dbReference type="NCBI Taxonomy" id="1454205"/>
    <lineage>
        <taxon>Bacteria</taxon>
        <taxon>Bacillati</taxon>
        <taxon>Cyanobacteriota</taxon>
        <taxon>Cyanophyceae</taxon>
        <taxon>Coleofasciculales</taxon>
        <taxon>Coleofasciculaceae</taxon>
        <taxon>Moorena</taxon>
    </lineage>
</organism>
<keyword evidence="4" id="KW-0175">Coiled coil</keyword>
<dbReference type="GO" id="GO:0003677">
    <property type="term" value="F:DNA binding"/>
    <property type="evidence" value="ECO:0007669"/>
    <property type="project" value="InterPro"/>
</dbReference>
<dbReference type="PROSITE" id="PS50893">
    <property type="entry name" value="ABC_TRANSPORTER_2"/>
    <property type="match status" value="2"/>
</dbReference>
<sequence>MIAVEVKLKIYLFSLFSVPCSLLPTPYSLLPTPYSLLPTPYSLSYKFLMSIFTLQSVRKDFGIKEILKEASFSLDPMDKVGLIGTNGSGKSTLLKIIAGLEPIDAGQLSINPKTKIVYLPQQPDLDDNNTVLEQVFADSGQQMTLIREYEELSQKLAHNPEDNQLLAQLSSVTQQMDATGAWELETKAKIILSKLGIVDFEAPIGQLSGGYRKRIALAAALLAEPEVLLMDEPTNHLDAMSVEWLQSYLNSYRGAILLITHDRYFLDQVTNRIIEIDRGDLYTYSGNYSYYLEKKALAEESAISTQRKHQGVLRRELEWLKRGPKARSTKQKARIDRIHDMQAKEFKQAQGKVEISTPGRRIGKKVIELDNVSKGYDGRILVKDFTYEFSPDDRVGIIGGNGVGKSTLMDIITGRIQPDAGKIEIGSTIYIGYFDQHSEDLLEALNQNQRVIDYLKDVAEYVTTADGTLISASQMLERFLFPPTQQYAPIHKLSGGEKRRLFLLQVLMSSPNVLILDEPTNDLDVQTLAVLEEYLEGFNGCVIIVSHDRYFLDRTVDKIFAFESEGKVRQYPGNYSVYIDYKREEEAKLAQQMAQTQGKKAESSKVEPSNKKSSSNSKPRRLSNWERREFEKLESQIPQLEAQKAELEKTLYQSPPKNTSEVQKLYQTLEALTQEIDTATDRWMELAERES</sequence>
<keyword evidence="2" id="KW-0547">Nucleotide-binding</keyword>
<evidence type="ECO:0000256" key="1">
    <source>
        <dbReference type="ARBA" id="ARBA00022737"/>
    </source>
</evidence>
<feature type="compositionally biased region" description="Basic and acidic residues" evidence="5">
    <location>
        <begin position="599"/>
        <end position="610"/>
    </location>
</feature>
<dbReference type="InterPro" id="IPR051309">
    <property type="entry name" value="ABCF_ATPase"/>
</dbReference>
<proteinExistence type="predicted"/>
<dbReference type="Proteomes" id="UP000176944">
    <property type="component" value="Chromosome"/>
</dbReference>
<keyword evidence="1" id="KW-0677">Repeat</keyword>
<dbReference type="Gene3D" id="3.40.50.300">
    <property type="entry name" value="P-loop containing nucleotide triphosphate hydrolases"/>
    <property type="match status" value="2"/>
</dbReference>
<dbReference type="Pfam" id="PF12848">
    <property type="entry name" value="ABC_tran_Xtn"/>
    <property type="match status" value="1"/>
</dbReference>
<dbReference type="InterPro" id="IPR003439">
    <property type="entry name" value="ABC_transporter-like_ATP-bd"/>
</dbReference>
<evidence type="ECO:0000256" key="3">
    <source>
        <dbReference type="ARBA" id="ARBA00022840"/>
    </source>
</evidence>
<dbReference type="Gene3D" id="1.10.287.380">
    <property type="entry name" value="Valyl-tRNA synthetase, C-terminal domain"/>
    <property type="match status" value="1"/>
</dbReference>
<dbReference type="PROSITE" id="PS00211">
    <property type="entry name" value="ABC_TRANSPORTER_1"/>
    <property type="match status" value="1"/>
</dbReference>
<dbReference type="InterPro" id="IPR032524">
    <property type="entry name" value="ABC_tran_C"/>
</dbReference>
<feature type="domain" description="ABC transporter" evidence="6">
    <location>
        <begin position="367"/>
        <end position="590"/>
    </location>
</feature>
<dbReference type="InterPro" id="IPR032781">
    <property type="entry name" value="ABC_tran_Xtn"/>
</dbReference>
<dbReference type="GO" id="GO:0005524">
    <property type="term" value="F:ATP binding"/>
    <property type="evidence" value="ECO:0007669"/>
    <property type="project" value="UniProtKB-KW"/>
</dbReference>
<dbReference type="EMBL" id="CP017708">
    <property type="protein sequence ID" value="AOY83482.2"/>
    <property type="molecule type" value="Genomic_DNA"/>
</dbReference>
<reference evidence="7" key="1">
    <citation type="journal article" date="2017" name="Proc. Natl. Acad. Sci. U.S.A.">
        <title>Comparative genomics uncovers the prolific and distinctive metabolic potential of the cyanobacterial genus Moorea.</title>
        <authorList>
            <person name="Leao T."/>
            <person name="Castelao G."/>
            <person name="Korobeynikov A."/>
            <person name="Monroe E.A."/>
            <person name="Podell S."/>
            <person name="Glukhov E."/>
            <person name="Allen E.E."/>
            <person name="Gerwick W.H."/>
            <person name="Gerwick L."/>
        </authorList>
    </citation>
    <scope>NUCLEOTIDE SEQUENCE</scope>
    <source>
        <strain evidence="7">JHB</strain>
    </source>
</reference>
<gene>
    <name evidence="7" type="ORF">BJP36_29765</name>
</gene>
<dbReference type="InterPro" id="IPR017871">
    <property type="entry name" value="ABC_transporter-like_CS"/>
</dbReference>
<feature type="region of interest" description="Disordered" evidence="5">
    <location>
        <begin position="589"/>
        <end position="625"/>
    </location>
</feature>
<reference evidence="7" key="2">
    <citation type="submission" date="2022-10" db="EMBL/GenBank/DDBJ databases">
        <authorList>
            <person name="Ngo T.-E."/>
        </authorList>
    </citation>
    <scope>NUCLEOTIDE SEQUENCE</scope>
    <source>
        <strain evidence="7">JHB</strain>
    </source>
</reference>
<dbReference type="CDD" id="cd03221">
    <property type="entry name" value="ABCF_EF-3"/>
    <property type="match status" value="2"/>
</dbReference>
<dbReference type="AlphaFoldDB" id="A0A1D9G761"/>
<dbReference type="GO" id="GO:0016887">
    <property type="term" value="F:ATP hydrolysis activity"/>
    <property type="evidence" value="ECO:0007669"/>
    <property type="project" value="InterPro"/>
</dbReference>
<name>A0A1D9G761_MOOP1</name>
<dbReference type="InterPro" id="IPR027417">
    <property type="entry name" value="P-loop_NTPase"/>
</dbReference>
<evidence type="ECO:0000259" key="6">
    <source>
        <dbReference type="PROSITE" id="PS50893"/>
    </source>
</evidence>
<dbReference type="Pfam" id="PF00005">
    <property type="entry name" value="ABC_tran"/>
    <property type="match status" value="2"/>
</dbReference>
<protein>
    <submittedName>
        <fullName evidence="7">ABC-F family ATP-binding cassette domain-containing protein</fullName>
    </submittedName>
</protein>
<dbReference type="InterPro" id="IPR037118">
    <property type="entry name" value="Val-tRNA_synth_C_sf"/>
</dbReference>
<dbReference type="PANTHER" id="PTHR42855:SF1">
    <property type="entry name" value="ABC TRANSPORTER DOMAIN-CONTAINING PROTEIN"/>
    <property type="match status" value="1"/>
</dbReference>
<keyword evidence="3 7" id="KW-0067">ATP-binding</keyword>